<dbReference type="InterPro" id="IPR043128">
    <property type="entry name" value="Rev_trsase/Diguanyl_cyclase"/>
</dbReference>
<dbReference type="InterPro" id="IPR035919">
    <property type="entry name" value="EAL_sf"/>
</dbReference>
<dbReference type="PANTHER" id="PTHR33121">
    <property type="entry name" value="CYCLIC DI-GMP PHOSPHODIESTERASE PDEF"/>
    <property type="match status" value="1"/>
</dbReference>
<evidence type="ECO:0000259" key="1">
    <source>
        <dbReference type="PROSITE" id="PS50883"/>
    </source>
</evidence>
<organism evidence="3 4">
    <name type="scientific">Deinococcus ruber</name>
    <dbReference type="NCBI Taxonomy" id="1848197"/>
    <lineage>
        <taxon>Bacteria</taxon>
        <taxon>Thermotogati</taxon>
        <taxon>Deinococcota</taxon>
        <taxon>Deinococci</taxon>
        <taxon>Deinococcales</taxon>
        <taxon>Deinococcaceae</taxon>
        <taxon>Deinococcus</taxon>
    </lineage>
</organism>
<dbReference type="InterPro" id="IPR050706">
    <property type="entry name" value="Cyclic-di-GMP_PDE-like"/>
</dbReference>
<protein>
    <submittedName>
        <fullName evidence="3">Uncharacterized protein</fullName>
    </submittedName>
</protein>
<evidence type="ECO:0000313" key="3">
    <source>
        <dbReference type="EMBL" id="GGQ94077.1"/>
    </source>
</evidence>
<sequence length="391" mass="42537">MVIDVDNFKTINDTLGHTAGDEFLSALAVFLGRYTQDGRIVARLSGDEFALLLPGSDLAAALKVGETIVRDLQLAGALATPSESVMRITASIGLSVYPDDGLEKPTLIKNADMALYAVKRKGKNGVLAYAEIDHFNLEAEQAIIRELDFAIERDELRVVLQPIYDVFTRTIPKVELLTRWHSQSLGPVSPELFIPLAERSGMIVALGWWTLREGCRIARRHPGLQVCVNVSGAQLVSAGFVEGVSRLLKEEHVLPSAIALEITETFFSGGSALNEAIVSQLSEAGLDIIIDDFGIGYSNYDRLKKMPISCLKFDKTFTNSLMDSDNDQAYTKEIISSLVRLGRIAHFSVTAEGIEFPAQLSAVQGLGCQYAQGYLMARPMSPADLATLLGA</sequence>
<dbReference type="InterPro" id="IPR029787">
    <property type="entry name" value="Nucleotide_cyclase"/>
</dbReference>
<evidence type="ECO:0000259" key="2">
    <source>
        <dbReference type="PROSITE" id="PS50887"/>
    </source>
</evidence>
<dbReference type="Pfam" id="PF00563">
    <property type="entry name" value="EAL"/>
    <property type="match status" value="1"/>
</dbReference>
<dbReference type="SUPFAM" id="SSF55073">
    <property type="entry name" value="Nucleotide cyclase"/>
    <property type="match status" value="1"/>
</dbReference>
<dbReference type="PANTHER" id="PTHR33121:SF70">
    <property type="entry name" value="SIGNALING PROTEIN YKOW"/>
    <property type="match status" value="1"/>
</dbReference>
<dbReference type="PROSITE" id="PS50887">
    <property type="entry name" value="GGDEF"/>
    <property type="match status" value="1"/>
</dbReference>
<dbReference type="InterPro" id="IPR001633">
    <property type="entry name" value="EAL_dom"/>
</dbReference>
<dbReference type="CDD" id="cd01948">
    <property type="entry name" value="EAL"/>
    <property type="match status" value="1"/>
</dbReference>
<reference evidence="3" key="1">
    <citation type="journal article" date="2014" name="Int. J. Syst. Evol. Microbiol.">
        <title>Complete genome sequence of Corynebacterium casei LMG S-19264T (=DSM 44701T), isolated from a smear-ripened cheese.</title>
        <authorList>
            <consortium name="US DOE Joint Genome Institute (JGI-PGF)"/>
            <person name="Walter F."/>
            <person name="Albersmeier A."/>
            <person name="Kalinowski J."/>
            <person name="Ruckert C."/>
        </authorList>
    </citation>
    <scope>NUCLEOTIDE SEQUENCE</scope>
    <source>
        <strain evidence="3">JCM 31311</strain>
    </source>
</reference>
<dbReference type="SMART" id="SM00052">
    <property type="entry name" value="EAL"/>
    <property type="match status" value="1"/>
</dbReference>
<dbReference type="EMBL" id="BMQL01000001">
    <property type="protein sequence ID" value="GGQ94077.1"/>
    <property type="molecule type" value="Genomic_DNA"/>
</dbReference>
<dbReference type="Pfam" id="PF00990">
    <property type="entry name" value="GGDEF"/>
    <property type="match status" value="1"/>
</dbReference>
<gene>
    <name evidence="3" type="ORF">GCM10008957_02770</name>
</gene>
<accession>A0A918BWA6</accession>
<keyword evidence="4" id="KW-1185">Reference proteome</keyword>
<dbReference type="NCBIfam" id="TIGR00254">
    <property type="entry name" value="GGDEF"/>
    <property type="match status" value="1"/>
</dbReference>
<dbReference type="SMART" id="SM00267">
    <property type="entry name" value="GGDEF"/>
    <property type="match status" value="1"/>
</dbReference>
<dbReference type="PROSITE" id="PS50883">
    <property type="entry name" value="EAL"/>
    <property type="match status" value="1"/>
</dbReference>
<dbReference type="AlphaFoldDB" id="A0A918BWA6"/>
<feature type="domain" description="EAL" evidence="1">
    <location>
        <begin position="140"/>
        <end position="391"/>
    </location>
</feature>
<proteinExistence type="predicted"/>
<reference evidence="3" key="2">
    <citation type="submission" date="2020-09" db="EMBL/GenBank/DDBJ databases">
        <authorList>
            <person name="Sun Q."/>
            <person name="Ohkuma M."/>
        </authorList>
    </citation>
    <scope>NUCLEOTIDE SEQUENCE</scope>
    <source>
        <strain evidence="3">JCM 31311</strain>
    </source>
</reference>
<dbReference type="Proteomes" id="UP000603865">
    <property type="component" value="Unassembled WGS sequence"/>
</dbReference>
<evidence type="ECO:0000313" key="4">
    <source>
        <dbReference type="Proteomes" id="UP000603865"/>
    </source>
</evidence>
<comment type="caution">
    <text evidence="3">The sequence shown here is derived from an EMBL/GenBank/DDBJ whole genome shotgun (WGS) entry which is preliminary data.</text>
</comment>
<dbReference type="CDD" id="cd01949">
    <property type="entry name" value="GGDEF"/>
    <property type="match status" value="1"/>
</dbReference>
<dbReference type="Gene3D" id="3.20.20.450">
    <property type="entry name" value="EAL domain"/>
    <property type="match status" value="1"/>
</dbReference>
<dbReference type="InterPro" id="IPR000160">
    <property type="entry name" value="GGDEF_dom"/>
</dbReference>
<name>A0A918BWA6_9DEIO</name>
<dbReference type="Gene3D" id="3.30.70.270">
    <property type="match status" value="1"/>
</dbReference>
<dbReference type="SUPFAM" id="SSF141868">
    <property type="entry name" value="EAL domain-like"/>
    <property type="match status" value="1"/>
</dbReference>
<feature type="domain" description="GGDEF" evidence="2">
    <location>
        <begin position="1"/>
        <end position="131"/>
    </location>
</feature>
<dbReference type="GO" id="GO:0071111">
    <property type="term" value="F:cyclic-guanylate-specific phosphodiesterase activity"/>
    <property type="evidence" value="ECO:0007669"/>
    <property type="project" value="InterPro"/>
</dbReference>